<dbReference type="AlphaFoldDB" id="A0A3M5WFZ6"/>
<accession>A0A3M5WFZ6</accession>
<dbReference type="GO" id="GO:0042597">
    <property type="term" value="C:periplasmic space"/>
    <property type="evidence" value="ECO:0007669"/>
    <property type="project" value="UniProtKB-SubCell"/>
</dbReference>
<evidence type="ECO:0000256" key="4">
    <source>
        <dbReference type="ARBA" id="ARBA00022729"/>
    </source>
</evidence>
<comment type="caution">
    <text evidence="8">The sequence shown here is derived from an EMBL/GenBank/DDBJ whole genome shotgun (WGS) entry which is preliminary data.</text>
</comment>
<dbReference type="Proteomes" id="UP000271152">
    <property type="component" value="Unassembled WGS sequence"/>
</dbReference>
<sequence length="333" mass="36195">MPPSNTERAMPKPIKHTQTGYRRALLAGLLAGLALCITLPAEAQETLRIGYQKSSTLITLLKTQGTLEKALAAQHVAVTWHEFPSGLPLLEALNVGNVDISADVADTVPIFAQAAQARLTYFAQEAASPSAQAIIVHKNSPVRQLSDLKGKKVAVTKAAGSHYLLIAALKKAGLAFSDIQPAYLSPADGRAAFENNKVDAWVTWEPFLTSAQRQLPTRTLADGKGLASYKRYYLTGTGYAKEHPQVLSVVYEQLHKAGIWLKANPREAAQVLSPLWGNLDIETVEIANSHRAYQIQPVTHDQLDEQQHIADAFFAAGLLPKAVDAQDVEVWKP</sequence>
<keyword evidence="3" id="KW-0813">Transport</keyword>
<dbReference type="PANTHER" id="PTHR30024">
    <property type="entry name" value="ALIPHATIC SULFONATES-BINDING PROTEIN-RELATED"/>
    <property type="match status" value="1"/>
</dbReference>
<dbReference type="Pfam" id="PF09084">
    <property type="entry name" value="NMT1"/>
    <property type="match status" value="1"/>
</dbReference>
<feature type="domain" description="Solute-binding protein family 3/N-terminal" evidence="7">
    <location>
        <begin position="46"/>
        <end position="264"/>
    </location>
</feature>
<evidence type="ECO:0000256" key="2">
    <source>
        <dbReference type="ARBA" id="ARBA00010742"/>
    </source>
</evidence>
<gene>
    <name evidence="8" type="ORF">ALP23_02785</name>
</gene>
<comment type="subcellular location">
    <subcellularLocation>
        <location evidence="1">Periplasm</location>
    </subcellularLocation>
</comment>
<dbReference type="InterPro" id="IPR015168">
    <property type="entry name" value="SsuA/THI5"/>
</dbReference>
<dbReference type="SUPFAM" id="SSF53850">
    <property type="entry name" value="Periplasmic binding protein-like II"/>
    <property type="match status" value="1"/>
</dbReference>
<dbReference type="SMART" id="SM00062">
    <property type="entry name" value="PBPb"/>
    <property type="match status" value="1"/>
</dbReference>
<name>A0A3M5WFZ6_9PSED</name>
<evidence type="ECO:0000256" key="6">
    <source>
        <dbReference type="ARBA" id="ARBA00070228"/>
    </source>
</evidence>
<evidence type="ECO:0000259" key="7">
    <source>
        <dbReference type="SMART" id="SM00062"/>
    </source>
</evidence>
<organism evidence="8 9">
    <name type="scientific">Pseudomonas syringae pv. apii</name>
    <dbReference type="NCBI Taxonomy" id="81036"/>
    <lineage>
        <taxon>Bacteria</taxon>
        <taxon>Pseudomonadati</taxon>
        <taxon>Pseudomonadota</taxon>
        <taxon>Gammaproteobacteria</taxon>
        <taxon>Pseudomonadales</taxon>
        <taxon>Pseudomonadaceae</taxon>
        <taxon>Pseudomonas</taxon>
    </lineage>
</organism>
<comment type="function">
    <text evidence="5">Part of a binding-protein-dependent transport system for aliphatic sulfonates. Putative binding protein.</text>
</comment>
<proteinExistence type="inferred from homology"/>
<dbReference type="InterPro" id="IPR010067">
    <property type="entry name" value="ABC_SsuA_sub-bd"/>
</dbReference>
<protein>
    <recommendedName>
        <fullName evidence="6">Putative aliphatic sulfonates-binding protein</fullName>
    </recommendedName>
</protein>
<dbReference type="GO" id="GO:0016020">
    <property type="term" value="C:membrane"/>
    <property type="evidence" value="ECO:0007669"/>
    <property type="project" value="InterPro"/>
</dbReference>
<evidence type="ECO:0000256" key="5">
    <source>
        <dbReference type="ARBA" id="ARBA00055538"/>
    </source>
</evidence>
<dbReference type="FunFam" id="3.40.190.10:FF:000050">
    <property type="entry name" value="Sulfonate ABC transporter substrate-binding protein"/>
    <property type="match status" value="1"/>
</dbReference>
<comment type="similarity">
    <text evidence="2">Belongs to the bacterial solute-binding protein SsuA/TauA family.</text>
</comment>
<keyword evidence="4" id="KW-0732">Signal</keyword>
<reference evidence="8 9" key="1">
    <citation type="submission" date="2018-08" db="EMBL/GenBank/DDBJ databases">
        <title>Recombination of ecologically and evolutionarily significant loci maintains genetic cohesion in the Pseudomonas syringae species complex.</title>
        <authorList>
            <person name="Dillon M."/>
            <person name="Thakur S."/>
            <person name="Almeida R.N.D."/>
            <person name="Weir B.S."/>
            <person name="Guttman D.S."/>
        </authorList>
    </citation>
    <scope>NUCLEOTIDE SEQUENCE [LARGE SCALE GENOMIC DNA]</scope>
    <source>
        <strain evidence="8 9">ICMP 11947</strain>
    </source>
</reference>
<evidence type="ECO:0000256" key="1">
    <source>
        <dbReference type="ARBA" id="ARBA00004418"/>
    </source>
</evidence>
<dbReference type="GO" id="GO:0042626">
    <property type="term" value="F:ATPase-coupled transmembrane transporter activity"/>
    <property type="evidence" value="ECO:0007669"/>
    <property type="project" value="InterPro"/>
</dbReference>
<dbReference type="NCBIfam" id="TIGR01728">
    <property type="entry name" value="SsuA_fam"/>
    <property type="match status" value="1"/>
</dbReference>
<dbReference type="PANTHER" id="PTHR30024:SF42">
    <property type="entry name" value="ALIPHATIC SULFONATES-BINDING PROTEIN-RELATED"/>
    <property type="match status" value="1"/>
</dbReference>
<dbReference type="EMBL" id="RBUG01000121">
    <property type="protein sequence ID" value="RMU69476.1"/>
    <property type="molecule type" value="Genomic_DNA"/>
</dbReference>
<dbReference type="InterPro" id="IPR001638">
    <property type="entry name" value="Solute-binding_3/MltF_N"/>
</dbReference>
<dbReference type="Gene3D" id="3.40.190.10">
    <property type="entry name" value="Periplasmic binding protein-like II"/>
    <property type="match status" value="2"/>
</dbReference>
<evidence type="ECO:0000313" key="9">
    <source>
        <dbReference type="Proteomes" id="UP000271152"/>
    </source>
</evidence>
<evidence type="ECO:0000256" key="3">
    <source>
        <dbReference type="ARBA" id="ARBA00022448"/>
    </source>
</evidence>
<evidence type="ECO:0000313" key="8">
    <source>
        <dbReference type="EMBL" id="RMU69476.1"/>
    </source>
</evidence>